<dbReference type="PROSITE" id="PS50943">
    <property type="entry name" value="HTH_CROC1"/>
    <property type="match status" value="1"/>
</dbReference>
<evidence type="ECO:0000313" key="3">
    <source>
        <dbReference type="Proteomes" id="UP000002218"/>
    </source>
</evidence>
<feature type="domain" description="HTH cro/C1-type" evidence="1">
    <location>
        <begin position="1"/>
        <end position="36"/>
    </location>
</feature>
<proteinExistence type="predicted"/>
<dbReference type="AlphaFoldDB" id="C8XI70"/>
<evidence type="ECO:0000313" key="2">
    <source>
        <dbReference type="EMBL" id="ACV78439.1"/>
    </source>
</evidence>
<accession>C8XI70</accession>
<dbReference type="HOGENOM" id="CLU_2396596_0_0_11"/>
<reference evidence="2 3" key="2">
    <citation type="journal article" date="2010" name="Stand. Genomic Sci.">
        <title>Complete genome sequence of Nakamurella multipartita type strain (Y-104).</title>
        <authorList>
            <person name="Tice H."/>
            <person name="Mayilraj S."/>
            <person name="Sims D."/>
            <person name="Lapidus A."/>
            <person name="Nolan M."/>
            <person name="Lucas S."/>
            <person name="Glavina Del Rio T."/>
            <person name="Copeland A."/>
            <person name="Cheng J.F."/>
            <person name="Meincke L."/>
            <person name="Bruce D."/>
            <person name="Goodwin L."/>
            <person name="Pitluck S."/>
            <person name="Ivanova N."/>
            <person name="Mavromatis K."/>
            <person name="Ovchinnikova G."/>
            <person name="Pati A."/>
            <person name="Chen A."/>
            <person name="Palaniappan K."/>
            <person name="Land M."/>
            <person name="Hauser L."/>
            <person name="Chang Y.J."/>
            <person name="Jeffries C.D."/>
            <person name="Detter J.C."/>
            <person name="Brettin T."/>
            <person name="Rohde M."/>
            <person name="Goker M."/>
            <person name="Bristow J."/>
            <person name="Eisen J.A."/>
            <person name="Markowitz V."/>
            <person name="Hugenholtz P."/>
            <person name="Kyrpides N.C."/>
            <person name="Klenk H.P."/>
            <person name="Chen F."/>
        </authorList>
    </citation>
    <scope>NUCLEOTIDE SEQUENCE [LARGE SCALE GENOMIC DNA]</scope>
    <source>
        <strain evidence="3">ATCC 700099 / DSM 44233 / CIP 104796 / JCM 9543 / NBRC 105858 / Y-104</strain>
    </source>
</reference>
<reference evidence="3" key="1">
    <citation type="submission" date="2009-09" db="EMBL/GenBank/DDBJ databases">
        <title>The complete genome of Nakamurella multipartita DSM 44233.</title>
        <authorList>
            <consortium name="US DOE Joint Genome Institute (JGI-PGF)"/>
            <person name="Lucas S."/>
            <person name="Copeland A."/>
            <person name="Lapidus A."/>
            <person name="Glavina del Rio T."/>
            <person name="Dalin E."/>
            <person name="Tice H."/>
            <person name="Bruce D."/>
            <person name="Goodwin L."/>
            <person name="Pitluck S."/>
            <person name="Kyrpides N."/>
            <person name="Mavromatis K."/>
            <person name="Ivanova N."/>
            <person name="Ovchinnikova G."/>
            <person name="Sims D."/>
            <person name="Meincke L."/>
            <person name="Brettin T."/>
            <person name="Detter J.C."/>
            <person name="Han C."/>
            <person name="Larimer F."/>
            <person name="Land M."/>
            <person name="Hauser L."/>
            <person name="Markowitz V."/>
            <person name="Cheng J.-F."/>
            <person name="Hugenholtz P."/>
            <person name="Woyke T."/>
            <person name="Wu D."/>
            <person name="Klenk H.-P."/>
            <person name="Eisen J.A."/>
        </authorList>
    </citation>
    <scope>NUCLEOTIDE SEQUENCE [LARGE SCALE GENOMIC DNA]</scope>
    <source>
        <strain evidence="3">ATCC 700099 / DSM 44233 / CIP 104796 / JCM 9543 / NBRC 105858 / Y-104</strain>
    </source>
</reference>
<organism evidence="2 3">
    <name type="scientific">Nakamurella multipartita (strain ATCC 700099 / DSM 44233 / CIP 104796 / JCM 9543 / NBRC 105858 / Y-104)</name>
    <name type="common">Microsphaera multipartita</name>
    <dbReference type="NCBI Taxonomy" id="479431"/>
    <lineage>
        <taxon>Bacteria</taxon>
        <taxon>Bacillati</taxon>
        <taxon>Actinomycetota</taxon>
        <taxon>Actinomycetes</taxon>
        <taxon>Nakamurellales</taxon>
        <taxon>Nakamurellaceae</taxon>
        <taxon>Nakamurella</taxon>
    </lineage>
</organism>
<dbReference type="STRING" id="479431.Namu_2059"/>
<dbReference type="Proteomes" id="UP000002218">
    <property type="component" value="Chromosome"/>
</dbReference>
<dbReference type="EMBL" id="CP001737">
    <property type="protein sequence ID" value="ACV78439.1"/>
    <property type="molecule type" value="Genomic_DNA"/>
</dbReference>
<dbReference type="InterPro" id="IPR001387">
    <property type="entry name" value="Cro/C1-type_HTH"/>
</dbReference>
<gene>
    <name evidence="2" type="ordered locus">Namu_2059</name>
</gene>
<sequence length="93" mass="10198">MSKAALDSWEQDHVESPDLAKLQKLAVLLDLDPVKLAELAGYDPIATLPPMRPYLRSRYPHLPAAAHKEIAAITRRYGIDPNGRGPAPGEDES</sequence>
<protein>
    <recommendedName>
        <fullName evidence="1">HTH cro/C1-type domain-containing protein</fullName>
    </recommendedName>
</protein>
<evidence type="ECO:0000259" key="1">
    <source>
        <dbReference type="PROSITE" id="PS50943"/>
    </source>
</evidence>
<dbReference type="KEGG" id="nml:Namu_2059"/>
<name>C8XI70_NAKMY</name>
<dbReference type="InParanoid" id="C8XI70"/>
<keyword evidence="3" id="KW-1185">Reference proteome</keyword>